<dbReference type="InterPro" id="IPR013783">
    <property type="entry name" value="Ig-like_fold"/>
</dbReference>
<dbReference type="eggNOG" id="ENOG502QQ46">
    <property type="taxonomic scope" value="Eukaryota"/>
</dbReference>
<dbReference type="HOGENOM" id="CLU_013435_0_2_1"/>
<feature type="binding site" evidence="9">
    <location>
        <position position="506"/>
    </location>
    <ligand>
        <name>Ca(2+)</name>
        <dbReference type="ChEBI" id="CHEBI:29108"/>
    </ligand>
</feature>
<feature type="binding site" evidence="9">
    <location>
        <position position="511"/>
    </location>
    <ligand>
        <name>Ca(2+)</name>
        <dbReference type="ChEBI" id="CHEBI:29108"/>
    </ligand>
</feature>
<dbReference type="GO" id="GO:0003810">
    <property type="term" value="F:protein-glutamine gamma-glutamyltransferase activity"/>
    <property type="evidence" value="ECO:0007669"/>
    <property type="project" value="UniProtKB-EC"/>
</dbReference>
<accession>T1KE84</accession>
<feature type="binding site" evidence="9">
    <location>
        <position position="450"/>
    </location>
    <ligand>
        <name>Ca(2+)</name>
        <dbReference type="ChEBI" id="CHEBI:29108"/>
    </ligand>
</feature>
<dbReference type="InterPro" id="IPR002931">
    <property type="entry name" value="Transglutaminase-like"/>
</dbReference>
<dbReference type="PROSITE" id="PS00547">
    <property type="entry name" value="TRANSGLUTAMINASES"/>
    <property type="match status" value="1"/>
</dbReference>
<dbReference type="EC" id="2.3.2.13" evidence="6"/>
<dbReference type="InterPro" id="IPR038765">
    <property type="entry name" value="Papain-like_cys_pep_sf"/>
</dbReference>
<evidence type="ECO:0000256" key="6">
    <source>
        <dbReference type="ARBA" id="ARBA00024222"/>
    </source>
</evidence>
<dbReference type="SUPFAM" id="SSF49309">
    <property type="entry name" value="Transglutaminase, two C-terminal domains"/>
    <property type="match status" value="2"/>
</dbReference>
<dbReference type="InterPro" id="IPR013808">
    <property type="entry name" value="Transglutaminase_AS"/>
</dbReference>
<keyword evidence="5" id="KW-0012">Acyltransferase</keyword>
<reference evidence="12" key="1">
    <citation type="submission" date="2011-08" db="EMBL/GenBank/DDBJ databases">
        <authorList>
            <person name="Rombauts S."/>
        </authorList>
    </citation>
    <scope>NUCLEOTIDE SEQUENCE</scope>
    <source>
        <strain evidence="12">London</strain>
    </source>
</reference>
<dbReference type="Proteomes" id="UP000015104">
    <property type="component" value="Unassembled WGS sequence"/>
</dbReference>
<evidence type="ECO:0000256" key="9">
    <source>
        <dbReference type="PIRSR" id="PIRSR000459-2"/>
    </source>
</evidence>
<dbReference type="InterPro" id="IPR023608">
    <property type="entry name" value="Transglutaminase_animal"/>
</dbReference>
<dbReference type="InterPro" id="IPR050779">
    <property type="entry name" value="Transglutaminase"/>
</dbReference>
<evidence type="ECO:0000313" key="11">
    <source>
        <dbReference type="EnsemblMetazoa" id="tetur09g05660.1"/>
    </source>
</evidence>
<dbReference type="STRING" id="32264.T1KE84"/>
<evidence type="ECO:0000256" key="2">
    <source>
        <dbReference type="ARBA" id="ARBA00022679"/>
    </source>
</evidence>
<dbReference type="PIRSF" id="PIRSF000459">
    <property type="entry name" value="TGM_EBP42"/>
    <property type="match status" value="1"/>
</dbReference>
<dbReference type="SMART" id="SM00460">
    <property type="entry name" value="TGc"/>
    <property type="match status" value="1"/>
</dbReference>
<feature type="active site" evidence="8">
    <location>
        <position position="408"/>
    </location>
</feature>
<name>T1KE84_TETUR</name>
<dbReference type="OMA" id="LEITHEY"/>
<dbReference type="InterPro" id="IPR036985">
    <property type="entry name" value="Transglutaminase-like_sf"/>
</dbReference>
<protein>
    <recommendedName>
        <fullName evidence="6">protein-glutamine gamma-glutamyltransferase</fullName>
        <ecNumber evidence="6">2.3.2.13</ecNumber>
    </recommendedName>
</protein>
<dbReference type="KEGG" id="tut:107363229"/>
<feature type="binding site" evidence="9">
    <location>
        <position position="448"/>
    </location>
    <ligand>
        <name>Ca(2+)</name>
        <dbReference type="ChEBI" id="CHEBI:29108"/>
    </ligand>
</feature>
<sequence>MLLQRDTVYSPFPLYSVSHNPILSNFLISLSLSISLSLTAPSSSVGPQPNEVYTVDLLARQNAKQHDTSKFELLDNNFPPLIIRRGATFRMTIGLIKPYKPSLDKIRMEFMYGKRPQLGKGTLIYLPITLNTPENKDINKWRAKILSVSDNQLLIEVYVPPTAAVSTWKLRISTKQNGSRNIRSFDVREDIYILFNAWSKLDTVYMEREDLKHEFVQMDIGKIYIGSYNQPKGRQWIYGQFNRDVLPAVMYMLGKTNLDYAARSNPIKVVRAIAQMVNSHDDNGLLVGNWSGDYKSGTPPWSWTGSAPILEQYYETNGEPVKFGQCWVFAGVTTTVCRALGIPARTVTNFVSAHDTDDSLTVDKFFDAKGQPITDVNADSIWNFHVWTDAWMTRPDLPAGYGGWQVIDATPQETSEGLYRTGPASVEAVRRGEIGLSYDAPFVFAEVNADLVHWKLDETSPLGWKKMMTNQHHVGRKIITKKVGYISELPDTRDAEEITDRYKNKEGTAEERMSVLNAARAGGLAYLFEIPEPDREDIRFELKKLDRVPIGNPFSIVVRVYNKSPMKRTVTLSVSVNSVFYTGILAHKVKTERREIDIGPNKVYEHRVNILVAEYLPYLVDYSMLKIYAVASVKETSQTWSEEDDFAVEKPPLALTVVSSGHGLTVGVPFNLAIEITNPLNVILTNCKLTVEGTSLVNRVQTVAIPDINKKTKISHIVQLTPRRPGESNIVVTFQSKQLGDVYGSKTILIN</sequence>
<keyword evidence="3 9" id="KW-0479">Metal-binding</keyword>
<evidence type="ECO:0000256" key="7">
    <source>
        <dbReference type="ARBA" id="ARBA00051843"/>
    </source>
</evidence>
<dbReference type="Pfam" id="PF00868">
    <property type="entry name" value="Transglut_N"/>
    <property type="match status" value="1"/>
</dbReference>
<feature type="active site" evidence="8">
    <location>
        <position position="385"/>
    </location>
</feature>
<dbReference type="PANTHER" id="PTHR11590">
    <property type="entry name" value="PROTEIN-GLUTAMINE GAMMA-GLUTAMYLTRANSFERASE"/>
    <property type="match status" value="1"/>
</dbReference>
<evidence type="ECO:0000313" key="12">
    <source>
        <dbReference type="Proteomes" id="UP000015104"/>
    </source>
</evidence>
<keyword evidence="2" id="KW-0808">Transferase</keyword>
<dbReference type="PANTHER" id="PTHR11590:SF40">
    <property type="entry name" value="HEMOCYTE PROTEIN-GLUTAMINE GAMMA-GLUTAMYLTRANSFERASE-LIKE PROTEIN"/>
    <property type="match status" value="1"/>
</dbReference>
<dbReference type="EMBL" id="CAEY01002034">
    <property type="status" value="NOT_ANNOTATED_CDS"/>
    <property type="molecule type" value="Genomic_DNA"/>
</dbReference>
<dbReference type="GO" id="GO:0046872">
    <property type="term" value="F:metal ion binding"/>
    <property type="evidence" value="ECO:0007669"/>
    <property type="project" value="UniProtKB-KW"/>
</dbReference>
<dbReference type="InterPro" id="IPR014756">
    <property type="entry name" value="Ig_E-set"/>
</dbReference>
<reference evidence="11" key="2">
    <citation type="submission" date="2015-06" db="UniProtKB">
        <authorList>
            <consortium name="EnsemblMetazoa"/>
        </authorList>
    </citation>
    <scope>IDENTIFICATION</scope>
</reference>
<evidence type="ECO:0000256" key="3">
    <source>
        <dbReference type="ARBA" id="ARBA00022723"/>
    </source>
</evidence>
<comment type="similarity">
    <text evidence="1">Belongs to the transglutaminase superfamily. Transglutaminase family.</text>
</comment>
<feature type="domain" description="Transglutaminase-like" evidence="10">
    <location>
        <begin position="318"/>
        <end position="411"/>
    </location>
</feature>
<dbReference type="Gene3D" id="3.90.260.10">
    <property type="entry name" value="Transglutaminase-like"/>
    <property type="match status" value="1"/>
</dbReference>
<dbReference type="AlphaFoldDB" id="T1KE84"/>
<dbReference type="FunFam" id="2.60.40.10:FF:000090">
    <property type="entry name" value="Protein-glutamine gamma-glutamyltransferase 2"/>
    <property type="match status" value="1"/>
</dbReference>
<keyword evidence="4 9" id="KW-0106">Calcium</keyword>
<dbReference type="OrthoDB" id="437511at2759"/>
<evidence type="ECO:0000256" key="8">
    <source>
        <dbReference type="PIRSR" id="PIRSR000459-1"/>
    </source>
</evidence>
<feature type="active site" evidence="8">
    <location>
        <position position="326"/>
    </location>
</feature>
<dbReference type="EnsemblMetazoa" id="tetur09g05660.1">
    <property type="protein sequence ID" value="tetur09g05660.1"/>
    <property type="gene ID" value="tetur09g05660"/>
</dbReference>
<evidence type="ECO:0000259" key="10">
    <source>
        <dbReference type="SMART" id="SM00460"/>
    </source>
</evidence>
<evidence type="ECO:0000256" key="1">
    <source>
        <dbReference type="ARBA" id="ARBA00005968"/>
    </source>
</evidence>
<dbReference type="FunFam" id="3.90.260.10:FF:000001">
    <property type="entry name" value="Protein-glutamine gamma-glutamyltransferase 2"/>
    <property type="match status" value="1"/>
</dbReference>
<evidence type="ECO:0000256" key="4">
    <source>
        <dbReference type="ARBA" id="ARBA00022837"/>
    </source>
</evidence>
<dbReference type="Pfam" id="PF01841">
    <property type="entry name" value="Transglut_core"/>
    <property type="match status" value="1"/>
</dbReference>
<keyword evidence="12" id="KW-1185">Reference proteome</keyword>
<comment type="cofactor">
    <cofactor evidence="9">
        <name>Ca(2+)</name>
        <dbReference type="ChEBI" id="CHEBI:29108"/>
    </cofactor>
    <text evidence="9">Binds 1 Ca(2+) ion per subunit.</text>
</comment>
<dbReference type="InterPro" id="IPR036238">
    <property type="entry name" value="Transglutaminase_C_sf"/>
</dbReference>
<proteinExistence type="inferred from homology"/>
<dbReference type="InterPro" id="IPR001102">
    <property type="entry name" value="Transglutaminase_N"/>
</dbReference>
<dbReference type="SUPFAM" id="SSF54001">
    <property type="entry name" value="Cysteine proteinases"/>
    <property type="match status" value="1"/>
</dbReference>
<dbReference type="SUPFAM" id="SSF81296">
    <property type="entry name" value="E set domains"/>
    <property type="match status" value="1"/>
</dbReference>
<comment type="catalytic activity">
    <reaction evidence="7">
        <text>L-glutaminyl-[protein] + L-lysyl-[protein] = [protein]-L-lysyl-N(6)-5-L-glutamyl-[protein] + NH4(+)</text>
        <dbReference type="Rhea" id="RHEA:54816"/>
        <dbReference type="Rhea" id="RHEA-COMP:9752"/>
        <dbReference type="Rhea" id="RHEA-COMP:10207"/>
        <dbReference type="Rhea" id="RHEA-COMP:14005"/>
        <dbReference type="ChEBI" id="CHEBI:28938"/>
        <dbReference type="ChEBI" id="CHEBI:29969"/>
        <dbReference type="ChEBI" id="CHEBI:30011"/>
        <dbReference type="ChEBI" id="CHEBI:138370"/>
        <dbReference type="EC" id="2.3.2.13"/>
    </reaction>
</comment>
<dbReference type="FunFam" id="2.60.40.10:FF:000171">
    <property type="entry name" value="protein-glutamine gamma-glutamyltransferase 6"/>
    <property type="match status" value="1"/>
</dbReference>
<dbReference type="Pfam" id="PF00927">
    <property type="entry name" value="Transglut_C"/>
    <property type="match status" value="1"/>
</dbReference>
<evidence type="ECO:0000256" key="5">
    <source>
        <dbReference type="ARBA" id="ARBA00023315"/>
    </source>
</evidence>
<dbReference type="Gene3D" id="2.60.40.10">
    <property type="entry name" value="Immunoglobulins"/>
    <property type="match status" value="3"/>
</dbReference>
<gene>
    <name evidence="11" type="primary">107363229</name>
</gene>
<dbReference type="InterPro" id="IPR008958">
    <property type="entry name" value="Transglutaminase_C"/>
</dbReference>
<organism evidence="11 12">
    <name type="scientific">Tetranychus urticae</name>
    <name type="common">Two-spotted spider mite</name>
    <dbReference type="NCBI Taxonomy" id="32264"/>
    <lineage>
        <taxon>Eukaryota</taxon>
        <taxon>Metazoa</taxon>
        <taxon>Ecdysozoa</taxon>
        <taxon>Arthropoda</taxon>
        <taxon>Chelicerata</taxon>
        <taxon>Arachnida</taxon>
        <taxon>Acari</taxon>
        <taxon>Acariformes</taxon>
        <taxon>Trombidiformes</taxon>
        <taxon>Prostigmata</taxon>
        <taxon>Eleutherengona</taxon>
        <taxon>Raphignathae</taxon>
        <taxon>Tetranychoidea</taxon>
        <taxon>Tetranychidae</taxon>
        <taxon>Tetranychus</taxon>
    </lineage>
</organism>